<dbReference type="EMBL" id="UWPJ01000006">
    <property type="protein sequence ID" value="VCU68529.1"/>
    <property type="molecule type" value="Genomic_DNA"/>
</dbReference>
<dbReference type="Proteomes" id="UP000277294">
    <property type="component" value="Unassembled WGS sequence"/>
</dbReference>
<gene>
    <name evidence="1" type="ORF">PIGHUM_00586</name>
</gene>
<reference evidence="1 2" key="1">
    <citation type="submission" date="2018-10" db="EMBL/GenBank/DDBJ databases">
        <authorList>
            <person name="Criscuolo A."/>
        </authorList>
    </citation>
    <scope>NUCLEOTIDE SEQUENCE [LARGE SCALE GENOMIC DNA]</scope>
    <source>
        <strain evidence="1">DnA1</strain>
    </source>
</reference>
<proteinExistence type="predicted"/>
<protein>
    <submittedName>
        <fullName evidence="1">Uncharacterized protein</fullName>
    </submittedName>
</protein>
<sequence length="64" mass="6934">MPYECGVKVSITTLKEGFVVGARSMPGNPYDGHTLVEALEQAGILVELPLADRLPSVVFNLYAR</sequence>
<name>A0A3P4AWU1_9BURK</name>
<evidence type="ECO:0000313" key="2">
    <source>
        <dbReference type="Proteomes" id="UP000277294"/>
    </source>
</evidence>
<keyword evidence="2" id="KW-1185">Reference proteome</keyword>
<organism evidence="1 2">
    <name type="scientific">Pigmentiphaga humi</name>
    <dbReference type="NCBI Taxonomy" id="2478468"/>
    <lineage>
        <taxon>Bacteria</taxon>
        <taxon>Pseudomonadati</taxon>
        <taxon>Pseudomonadota</taxon>
        <taxon>Betaproteobacteria</taxon>
        <taxon>Burkholderiales</taxon>
        <taxon>Alcaligenaceae</taxon>
        <taxon>Pigmentiphaga</taxon>
    </lineage>
</organism>
<dbReference type="AlphaFoldDB" id="A0A3P4AWU1"/>
<accession>A0A3P4AWU1</accession>
<evidence type="ECO:0000313" key="1">
    <source>
        <dbReference type="EMBL" id="VCU68529.1"/>
    </source>
</evidence>